<name>A0A9Q4ADU6_9FIRM</name>
<evidence type="ECO:0000313" key="2">
    <source>
        <dbReference type="Proteomes" id="UP001108123"/>
    </source>
</evidence>
<sequence>MEDVNRMLNSVGKKIFVDHYYEFKDLNISKDLLAKKLLEENPNARKLSGQFIRISFARKIFANNLQKEALEIILNSNRLDEKTIKKAEEIIEREFN</sequence>
<gene>
    <name evidence="1" type="ORF">L0P62_10020</name>
</gene>
<protein>
    <submittedName>
        <fullName evidence="1">Uncharacterized protein</fullName>
    </submittedName>
</protein>
<comment type="caution">
    <text evidence="1">The sequence shown here is derived from an EMBL/GenBank/DDBJ whole genome shotgun (WGS) entry which is preliminary data.</text>
</comment>
<dbReference type="EMBL" id="JAKNID010000052">
    <property type="protein sequence ID" value="MCG4565785.1"/>
    <property type="molecule type" value="Genomic_DNA"/>
</dbReference>
<accession>A0A9Q4ADU6</accession>
<keyword evidence="2" id="KW-1185">Reference proteome</keyword>
<dbReference type="AlphaFoldDB" id="A0A9Q4ADU6"/>
<proteinExistence type="predicted"/>
<organism evidence="1 2">
    <name type="scientific">Anaerosalibacter bizertensis</name>
    <dbReference type="NCBI Taxonomy" id="932217"/>
    <lineage>
        <taxon>Bacteria</taxon>
        <taxon>Bacillati</taxon>
        <taxon>Bacillota</taxon>
        <taxon>Tissierellia</taxon>
        <taxon>Tissierellales</taxon>
        <taxon>Sporanaerobacteraceae</taxon>
        <taxon>Anaerosalibacter</taxon>
    </lineage>
</organism>
<evidence type="ECO:0000313" key="1">
    <source>
        <dbReference type="EMBL" id="MCG4565785.1"/>
    </source>
</evidence>
<dbReference type="Proteomes" id="UP001108123">
    <property type="component" value="Unassembled WGS sequence"/>
</dbReference>
<dbReference type="RefSeq" id="WP_226808295.1">
    <property type="nucleotide sequence ID" value="NZ_JAJBNW010000044.1"/>
</dbReference>
<reference evidence="1" key="1">
    <citation type="submission" date="2022-01" db="EMBL/GenBank/DDBJ databases">
        <title>Collection of gut derived symbiotic bacterial strains cultured from healthy donors.</title>
        <authorList>
            <person name="Lin H."/>
            <person name="Kohout C."/>
            <person name="Waligurski E."/>
            <person name="Pamer E.G."/>
        </authorList>
    </citation>
    <scope>NUCLEOTIDE SEQUENCE</scope>
    <source>
        <strain evidence="1">MSK.14.39</strain>
    </source>
</reference>